<dbReference type="UniPathway" id="UPA00148"/>
<evidence type="ECO:0000259" key="7">
    <source>
        <dbReference type="Pfam" id="PF01890"/>
    </source>
</evidence>
<dbReference type="Gene3D" id="3.30.420.180">
    <property type="entry name" value="CobE/GbiG C-terminal domain"/>
    <property type="match status" value="1"/>
</dbReference>
<dbReference type="GO" id="GO:0009236">
    <property type="term" value="P:cobalamin biosynthetic process"/>
    <property type="evidence" value="ECO:0007669"/>
    <property type="project" value="UniProtKB-UniPathway"/>
</dbReference>
<dbReference type="CDD" id="cd11646">
    <property type="entry name" value="Precorrin_3B_C17_MT"/>
    <property type="match status" value="1"/>
</dbReference>
<name>A0A4R5PKP9_9HYPH</name>
<dbReference type="Proteomes" id="UP000295131">
    <property type="component" value="Unassembled WGS sequence"/>
</dbReference>
<dbReference type="EC" id="2.1.1.131" evidence="9"/>
<protein>
    <submittedName>
        <fullName evidence="9">Precorrin-3B C(17)-methyltransferase</fullName>
        <ecNumber evidence="9">2.1.1.131</ecNumber>
    </submittedName>
</protein>
<evidence type="ECO:0000256" key="4">
    <source>
        <dbReference type="ARBA" id="ARBA00022679"/>
    </source>
</evidence>
<dbReference type="Gene3D" id="3.30.950.10">
    <property type="entry name" value="Methyltransferase, Cobalt-precorrin-4 Transmethylase, Domain 2"/>
    <property type="match status" value="1"/>
</dbReference>
<dbReference type="SUPFAM" id="SSF159672">
    <property type="entry name" value="CbiG N-terminal domain-like"/>
    <property type="match status" value="1"/>
</dbReference>
<feature type="domain" description="Tetrapyrrole methylase" evidence="6">
    <location>
        <begin position="358"/>
        <end position="574"/>
    </location>
</feature>
<keyword evidence="2" id="KW-0169">Cobalamin biosynthesis</keyword>
<dbReference type="PANTHER" id="PTHR47036">
    <property type="entry name" value="COBALT-FACTOR III C(17)-METHYLTRANSFERASE-RELATED"/>
    <property type="match status" value="1"/>
</dbReference>
<evidence type="ECO:0000256" key="2">
    <source>
        <dbReference type="ARBA" id="ARBA00022573"/>
    </source>
</evidence>
<keyword evidence="3 9" id="KW-0489">Methyltransferase</keyword>
<keyword evidence="5" id="KW-0949">S-adenosyl-L-methionine</keyword>
<evidence type="ECO:0000313" key="10">
    <source>
        <dbReference type="Proteomes" id="UP000295131"/>
    </source>
</evidence>
<dbReference type="GO" id="GO:0032259">
    <property type="term" value="P:methylation"/>
    <property type="evidence" value="ECO:0007669"/>
    <property type="project" value="UniProtKB-KW"/>
</dbReference>
<evidence type="ECO:0000313" key="9">
    <source>
        <dbReference type="EMBL" id="TDH35804.1"/>
    </source>
</evidence>
<dbReference type="Gene3D" id="3.40.1010.10">
    <property type="entry name" value="Cobalt-precorrin-4 Transmethylase, Domain 1"/>
    <property type="match status" value="1"/>
</dbReference>
<dbReference type="Pfam" id="PF01890">
    <property type="entry name" value="CbiG_C"/>
    <property type="match status" value="1"/>
</dbReference>
<comment type="pathway">
    <text evidence="1">Cofactor biosynthesis; adenosylcobalamin biosynthesis.</text>
</comment>
<evidence type="ECO:0000259" key="8">
    <source>
        <dbReference type="Pfam" id="PF11760"/>
    </source>
</evidence>
<dbReference type="RefSeq" id="WP_133284504.1">
    <property type="nucleotide sequence ID" value="NZ_SMSI01000002.1"/>
</dbReference>
<comment type="caution">
    <text evidence="9">The sequence shown here is derived from an EMBL/GenBank/DDBJ whole genome shotgun (WGS) entry which is preliminary data.</text>
</comment>
<dbReference type="InterPro" id="IPR021744">
    <property type="entry name" value="CbiG_N"/>
</dbReference>
<dbReference type="EMBL" id="SMSI01000002">
    <property type="protein sequence ID" value="TDH35804.1"/>
    <property type="molecule type" value="Genomic_DNA"/>
</dbReference>
<sequence length="629" mass="65114">MNSKTAIVILSASALPVANRIRAAISGEIHALERRVGGCDVAFDDAGTHLRTLFAAGRPIVAVMAAGAVIRLLAPALADKHAEPPVIAVAEDGSVAVPLLGGHHGANDLAREIAAALAGVAAVTTAGDLRFGIALDAPPEGYRLGNPDAAKAVMAELVAGASARLAVLPSIPGRTSLEDAGAWLRTSSLPFAEDGAVTLTLTECAHHAGDLELVYHPATLVLGMGCERGCEAAEAIVLAERALSENGLSAESVAAIASLDLKADEAAIHAVAGHFGVPARFFGAEQLEAETPRLATPSDVVFAEVGCHGVAEGAALASVGTDGELAVAKIKSRRATVAIARSREVLAESALKGRPRGKLFVVGIGPGAEGWRSPEVSRMVGEATDIVGYSLYLDLLGPLAEGKARHDFDLGREEARVHHAMELAGQGKSVALVCSGDAGIYAMATLVFELLEKAGGEDGLTDAARRISIKCSPGISALQAAAARAGAPLGHDFCTISLSDLLTPWDDIQRRVKAAGEGDFVIAFYNPVSRKRRTQLAWARDELLNHRPASTPVILATNLGREGEAVRVVPLGDLQVDDVDMLTVVIVGSSNTSVTRTGDGRDWVYTPRGYARKEGSAMKPATELKGAAE</sequence>
<dbReference type="PANTHER" id="PTHR47036:SF1">
    <property type="entry name" value="COBALT-FACTOR III C(17)-METHYLTRANSFERASE-RELATED"/>
    <property type="match status" value="1"/>
</dbReference>
<dbReference type="SUPFAM" id="SSF53790">
    <property type="entry name" value="Tetrapyrrole methylase"/>
    <property type="match status" value="1"/>
</dbReference>
<dbReference type="InterPro" id="IPR014776">
    <property type="entry name" value="4pyrrole_Mease_sub2"/>
</dbReference>
<evidence type="ECO:0000259" key="6">
    <source>
        <dbReference type="Pfam" id="PF00590"/>
    </source>
</evidence>
<dbReference type="InterPro" id="IPR036518">
    <property type="entry name" value="CobE/GbiG_C_sf"/>
</dbReference>
<gene>
    <name evidence="9" type="primary">cobJ</name>
    <name evidence="9" type="ORF">E2A64_10785</name>
</gene>
<organism evidence="9 10">
    <name type="scientific">Pseudohoeflea suaedae</name>
    <dbReference type="NCBI Taxonomy" id="877384"/>
    <lineage>
        <taxon>Bacteria</taxon>
        <taxon>Pseudomonadati</taxon>
        <taxon>Pseudomonadota</taxon>
        <taxon>Alphaproteobacteria</taxon>
        <taxon>Hyphomicrobiales</taxon>
        <taxon>Rhizobiaceae</taxon>
        <taxon>Pseudohoeflea</taxon>
    </lineage>
</organism>
<evidence type="ECO:0000256" key="5">
    <source>
        <dbReference type="ARBA" id="ARBA00022691"/>
    </source>
</evidence>
<dbReference type="OrthoDB" id="9772960at2"/>
<dbReference type="InterPro" id="IPR035996">
    <property type="entry name" value="4pyrrol_Methylase_sf"/>
</dbReference>
<evidence type="ECO:0000256" key="1">
    <source>
        <dbReference type="ARBA" id="ARBA00004953"/>
    </source>
</evidence>
<keyword evidence="10" id="KW-1185">Reference proteome</keyword>
<dbReference type="InterPro" id="IPR051810">
    <property type="entry name" value="Precorrin_MeTrfase"/>
</dbReference>
<feature type="domain" description="Cobalamin synthesis G N-terminal" evidence="8">
    <location>
        <begin position="49"/>
        <end position="128"/>
    </location>
</feature>
<dbReference type="InterPro" id="IPR014777">
    <property type="entry name" value="4pyrrole_Mease_sub1"/>
</dbReference>
<dbReference type="Pfam" id="PF00590">
    <property type="entry name" value="TP_methylase"/>
    <property type="match status" value="1"/>
</dbReference>
<dbReference type="AlphaFoldDB" id="A0A4R5PKP9"/>
<dbReference type="InterPro" id="IPR000878">
    <property type="entry name" value="4pyrrol_Mease"/>
</dbReference>
<evidence type="ECO:0000256" key="3">
    <source>
        <dbReference type="ARBA" id="ARBA00022603"/>
    </source>
</evidence>
<dbReference type="InterPro" id="IPR038029">
    <property type="entry name" value="GbiG_N_sf"/>
</dbReference>
<proteinExistence type="predicted"/>
<feature type="domain" description="CobE/GbiG C-terminal" evidence="7">
    <location>
        <begin position="220"/>
        <end position="340"/>
    </location>
</feature>
<dbReference type="Gene3D" id="3.40.50.11220">
    <property type="match status" value="1"/>
</dbReference>
<keyword evidence="4 9" id="KW-0808">Transferase</keyword>
<dbReference type="Pfam" id="PF11760">
    <property type="entry name" value="CbiG_N"/>
    <property type="match status" value="1"/>
</dbReference>
<dbReference type="GO" id="GO:0030789">
    <property type="term" value="F:precorrin-3B C17-methyltransferase activity"/>
    <property type="evidence" value="ECO:0007669"/>
    <property type="project" value="UniProtKB-EC"/>
</dbReference>
<dbReference type="NCBIfam" id="TIGR01466">
    <property type="entry name" value="cobJ_cbiH"/>
    <property type="match status" value="1"/>
</dbReference>
<dbReference type="SUPFAM" id="SSF159664">
    <property type="entry name" value="CobE/GbiG C-terminal domain-like"/>
    <property type="match status" value="1"/>
</dbReference>
<dbReference type="InterPro" id="IPR006363">
    <property type="entry name" value="Cbl_synth_CobJ/CibH_dom"/>
</dbReference>
<reference evidence="9 10" key="1">
    <citation type="journal article" date="2013" name="Int. J. Syst. Evol. Microbiol.">
        <title>Hoeflea suaedae sp. nov., an endophytic bacterium isolated from the root of the halophyte Suaeda maritima.</title>
        <authorList>
            <person name="Chung E.J."/>
            <person name="Park J.A."/>
            <person name="Pramanik P."/>
            <person name="Bibi F."/>
            <person name="Jeon C.O."/>
            <person name="Chung Y.R."/>
        </authorList>
    </citation>
    <scope>NUCLEOTIDE SEQUENCE [LARGE SCALE GENOMIC DNA]</scope>
    <source>
        <strain evidence="9 10">YC6898</strain>
    </source>
</reference>
<dbReference type="InterPro" id="IPR002750">
    <property type="entry name" value="CobE/GbiG_C"/>
</dbReference>
<accession>A0A4R5PKP9</accession>